<dbReference type="AlphaFoldDB" id="A0A9X2CWZ9"/>
<comment type="caution">
    <text evidence="1">The sequence shown here is derived from an EMBL/GenBank/DDBJ whole genome shotgun (WGS) entry which is preliminary data.</text>
</comment>
<reference evidence="1" key="1">
    <citation type="submission" date="2022-02" db="EMBL/GenBank/DDBJ databases">
        <title>Halalkalibacter sp. nov. isolated from Lonar Lake, India.</title>
        <authorList>
            <person name="Joshi A."/>
            <person name="Thite S."/>
            <person name="Lodha T."/>
        </authorList>
    </citation>
    <scope>NUCLEOTIDE SEQUENCE</scope>
    <source>
        <strain evidence="1">MEB205</strain>
    </source>
</reference>
<dbReference type="InterPro" id="IPR029470">
    <property type="entry name" value="PDDEXK_4"/>
</dbReference>
<organism evidence="1 2">
    <name type="scientific">Halalkalibacter alkaliphilus</name>
    <dbReference type="NCBI Taxonomy" id="2917993"/>
    <lineage>
        <taxon>Bacteria</taxon>
        <taxon>Bacillati</taxon>
        <taxon>Bacillota</taxon>
        <taxon>Bacilli</taxon>
        <taxon>Bacillales</taxon>
        <taxon>Bacillaceae</taxon>
        <taxon>Halalkalibacter</taxon>
    </lineage>
</organism>
<sequence length="317" mass="36021">MNIFSALSQGKGRLNEENMSAILAYLLNPRESHGLGDTVLKEFLLLLDSTGELGLANEAWDEVDVRLEESYELSNGSVRTIDIRVSLFKKELVSLEDEYVEKYRICIENKINPRAAQDEQFLNEFQGIELDVDSDGTLIVMVFLTPFVNSSKLQAEYNNLDEETLGKHKKAWKYWTRSNEEMDMVTISDMLRNVLRLEHEARINPISEYMRHTLKALIVHIDETINITVKERGRSLAGDVIQTVEGELDGVGFTIKRMSTGSILIIDSDGEEVANTKGMLREIIKDKGLAIELERANGKQKNTRTLGRQVIQMLLKK</sequence>
<keyword evidence="2" id="KW-1185">Reference proteome</keyword>
<dbReference type="RefSeq" id="WP_250098758.1">
    <property type="nucleotide sequence ID" value="NZ_JAKRYL010000046.1"/>
</dbReference>
<dbReference type="Proteomes" id="UP001139150">
    <property type="component" value="Unassembled WGS sequence"/>
</dbReference>
<name>A0A9X2CWZ9_9BACI</name>
<dbReference type="Pfam" id="PF14281">
    <property type="entry name" value="PDDEXK_4"/>
    <property type="match status" value="1"/>
</dbReference>
<gene>
    <name evidence="1" type="ORF">MF646_22665</name>
</gene>
<dbReference type="EMBL" id="JAKRYL010000046">
    <property type="protein sequence ID" value="MCL7749910.1"/>
    <property type="molecule type" value="Genomic_DNA"/>
</dbReference>
<evidence type="ECO:0000313" key="2">
    <source>
        <dbReference type="Proteomes" id="UP001139150"/>
    </source>
</evidence>
<accession>A0A9X2CWZ9</accession>
<protein>
    <submittedName>
        <fullName evidence="1">PD-(D/E)XK nuclease family protein</fullName>
    </submittedName>
</protein>
<evidence type="ECO:0000313" key="1">
    <source>
        <dbReference type="EMBL" id="MCL7749910.1"/>
    </source>
</evidence>
<proteinExistence type="predicted"/>